<proteinExistence type="predicted"/>
<evidence type="ECO:0000256" key="2">
    <source>
        <dbReference type="SAM" id="Phobius"/>
    </source>
</evidence>
<dbReference type="Gene3D" id="3.30.2090.10">
    <property type="entry name" value="Multidrug efflux transporter AcrB TolC docking domain, DN and DC subdomains"/>
    <property type="match status" value="2"/>
</dbReference>
<keyword evidence="2" id="KW-1133">Transmembrane helix</keyword>
<evidence type="ECO:0000313" key="3">
    <source>
        <dbReference type="EMBL" id="OWK41682.1"/>
    </source>
</evidence>
<feature type="transmembrane region" description="Helical" evidence="2">
    <location>
        <begin position="553"/>
        <end position="571"/>
    </location>
</feature>
<dbReference type="PRINTS" id="PR00702">
    <property type="entry name" value="ACRIFLAVINRP"/>
</dbReference>
<accession>A0A225DJY5</accession>
<feature type="transmembrane region" description="Helical" evidence="2">
    <location>
        <begin position="12"/>
        <end position="33"/>
    </location>
</feature>
<feature type="transmembrane region" description="Helical" evidence="2">
    <location>
        <begin position="466"/>
        <end position="485"/>
    </location>
</feature>
<feature type="transmembrane region" description="Helical" evidence="2">
    <location>
        <begin position="1053"/>
        <end position="1075"/>
    </location>
</feature>
<dbReference type="GO" id="GO:0042910">
    <property type="term" value="F:xenobiotic transmembrane transporter activity"/>
    <property type="evidence" value="ECO:0007669"/>
    <property type="project" value="TreeGrafter"/>
</dbReference>
<feature type="transmembrane region" description="Helical" evidence="2">
    <location>
        <begin position="439"/>
        <end position="460"/>
    </location>
</feature>
<keyword evidence="2" id="KW-0472">Membrane</keyword>
<dbReference type="InterPro" id="IPR001036">
    <property type="entry name" value="Acrflvin-R"/>
</dbReference>
<dbReference type="RefSeq" id="WP_088254956.1">
    <property type="nucleotide sequence ID" value="NZ_NIDE01000005.1"/>
</dbReference>
<reference evidence="4" key="1">
    <citation type="submission" date="2017-06" db="EMBL/GenBank/DDBJ databases">
        <title>Genome analysis of Fimbriiglobus ruber SP5, the first member of the order Planctomycetales with confirmed chitinolytic capability.</title>
        <authorList>
            <person name="Ravin N.V."/>
            <person name="Rakitin A.L."/>
            <person name="Ivanova A.A."/>
            <person name="Beletsky A.V."/>
            <person name="Kulichevskaya I.S."/>
            <person name="Mardanov A.V."/>
            <person name="Dedysh S.N."/>
        </authorList>
    </citation>
    <scope>NUCLEOTIDE SEQUENCE [LARGE SCALE GENOMIC DNA]</scope>
    <source>
        <strain evidence="4">SP5</strain>
    </source>
</reference>
<feature type="region of interest" description="Disordered" evidence="1">
    <location>
        <begin position="1086"/>
        <end position="1120"/>
    </location>
</feature>
<dbReference type="Gene3D" id="1.20.1640.10">
    <property type="entry name" value="Multidrug efflux transporter AcrB transmembrane domain"/>
    <property type="match status" value="2"/>
</dbReference>
<protein>
    <submittedName>
        <fullName evidence="3">Cobalt-zinc-cadmium resistance protein CzcA / Cation efflux system protein CusA</fullName>
    </submittedName>
</protein>
<dbReference type="SUPFAM" id="SSF82693">
    <property type="entry name" value="Multidrug efflux transporter AcrB pore domain, PN1, PN2, PC1 and PC2 subdomains"/>
    <property type="match status" value="2"/>
</dbReference>
<dbReference type="InterPro" id="IPR027463">
    <property type="entry name" value="AcrB_DN_DC_subdom"/>
</dbReference>
<comment type="caution">
    <text evidence="3">The sequence shown here is derived from an EMBL/GenBank/DDBJ whole genome shotgun (WGS) entry which is preliminary data.</text>
</comment>
<dbReference type="Pfam" id="PF00873">
    <property type="entry name" value="ACR_tran"/>
    <property type="match status" value="1"/>
</dbReference>
<keyword evidence="2" id="KW-0812">Transmembrane</keyword>
<organism evidence="3 4">
    <name type="scientific">Fimbriiglobus ruber</name>
    <dbReference type="NCBI Taxonomy" id="1908690"/>
    <lineage>
        <taxon>Bacteria</taxon>
        <taxon>Pseudomonadati</taxon>
        <taxon>Planctomycetota</taxon>
        <taxon>Planctomycetia</taxon>
        <taxon>Gemmatales</taxon>
        <taxon>Gemmataceae</taxon>
        <taxon>Fimbriiglobus</taxon>
    </lineage>
</organism>
<dbReference type="AlphaFoldDB" id="A0A225DJY5"/>
<gene>
    <name evidence="3" type="ORF">FRUB_03760</name>
</gene>
<feature type="transmembrane region" description="Helical" evidence="2">
    <location>
        <begin position="337"/>
        <end position="356"/>
    </location>
</feature>
<dbReference type="Proteomes" id="UP000214646">
    <property type="component" value="Unassembled WGS sequence"/>
</dbReference>
<sequence length="1120" mass="121124">MNGLIHFSLGNPRAITVMTLTIVVAGAVAVNLLPRDILPVYRSPAVQVLTFYNGMAATSVESGITARMERGSGQAAGTIRQESRSLLGVSIVRNFYSEDIDPSSALTQVNSLVTVEIPTLPPGTLPPVILPYDPTSSVPVCLVALNSRTQNESVLYDTARYQVRMMIMSSRGANAPVVYGGKIRTILAYMDRNKLQAHGLSPVDLMSALDRFNIFIPAGDAKFGNFDYTLDSNAMYTAVDQMGDVPVKTDADGRTVFLKEVATPKDAAAIQTNVVRVDGRRQVYIPVYRQAGYSTISVVDNLRNNLPDMKDRLTTPDVDLKVVMDQSIYVRKAIESLVEEGVLGAILCSLVILVFLGEWRMTVIAILTIPVAVLGSLAGLYGFGQTVNVMTLAGLALAIGPLVDSAIICLENTHRHLGLGAEPDEAAFLGASEVAMPELVASLCTLLVLLPLALMPGLGAFLFRPLFFSVALAMTIAYILSRTFVPARCAAWLRGHGHKPVEVHGTDYEHRNEHENAPVKSPLGRLFERWESILAAGISAYTRLLERVLRARGAVIGGAFTLLAVVLLVFGSNLRQEFFPEVDAGSFEMFVRAPSGTRIEITEEKIARVEQFVKDKIGDDLELVISEIGLTANWSSAFTPNAGTMDTVVKIQLKSERTKTAQEYVDLLRRSAAATPEFADLEFAFDSGGMVRAAMNEGKSTPLNVRITSKDMKKARAVADRILPDVRGIDGVVDARIIQRLDYPQYVLDVDQAKASATGLTQLDVMQNVVSAFNSSVQFNKRNFWIDPKSSNQYFVGVQYPEEDMSSIETLLDVPITGPGQKKPIPLRNIATLKRNSVPAEINHTNLQATMELTMGVYGRDLGHVAADVQKVVARYGKERADGGWTPFDPTAEGEKPMEGSRIVLTGEYQKMQDTFRFQALGMVGAVLLIYFLMVALFRSYLIPLVVLSAVPIGVVGVVLMLYVTGTALNVQSLLGVIFMVGIVVSNTVLLVDFAENVRKADRVTPLEAIRRAAAIRVRPVVMTALATFFALIPMSLGASQGSEANVPLGRAVLGGLVAGLFTTLLVVPCVYSLIVPNKFETPRRGARAAAPEGPPPAHDTPVVPENGGVLPATPGHEAG</sequence>
<dbReference type="PANTHER" id="PTHR32063">
    <property type="match status" value="1"/>
</dbReference>
<feature type="transmembrane region" description="Helical" evidence="2">
    <location>
        <begin position="363"/>
        <end position="383"/>
    </location>
</feature>
<dbReference type="SUPFAM" id="SSF82714">
    <property type="entry name" value="Multidrug efflux transporter AcrB TolC docking domain, DN and DC subdomains"/>
    <property type="match status" value="2"/>
</dbReference>
<dbReference type="PANTHER" id="PTHR32063:SF8">
    <property type="entry name" value="CATION EFFLUX PROTEIN"/>
    <property type="match status" value="1"/>
</dbReference>
<dbReference type="OrthoDB" id="9757876at2"/>
<name>A0A225DJY5_9BACT</name>
<dbReference type="GO" id="GO:0005886">
    <property type="term" value="C:plasma membrane"/>
    <property type="evidence" value="ECO:0007669"/>
    <property type="project" value="TreeGrafter"/>
</dbReference>
<evidence type="ECO:0000313" key="4">
    <source>
        <dbReference type="Proteomes" id="UP000214646"/>
    </source>
</evidence>
<dbReference type="EMBL" id="NIDE01000005">
    <property type="protein sequence ID" value="OWK41682.1"/>
    <property type="molecule type" value="Genomic_DNA"/>
</dbReference>
<keyword evidence="4" id="KW-1185">Reference proteome</keyword>
<dbReference type="Gene3D" id="3.30.70.1440">
    <property type="entry name" value="Multidrug efflux transporter AcrB pore domain"/>
    <property type="match status" value="1"/>
</dbReference>
<feature type="transmembrane region" description="Helical" evidence="2">
    <location>
        <begin position="1016"/>
        <end position="1033"/>
    </location>
</feature>
<dbReference type="Gene3D" id="3.30.70.1320">
    <property type="entry name" value="Multidrug efflux transporter AcrB pore domain like"/>
    <property type="match status" value="1"/>
</dbReference>
<dbReference type="SUPFAM" id="SSF82866">
    <property type="entry name" value="Multidrug efflux transporter AcrB transmembrane domain"/>
    <property type="match status" value="2"/>
</dbReference>
<feature type="transmembrane region" description="Helical" evidence="2">
    <location>
        <begin position="945"/>
        <end position="965"/>
    </location>
</feature>
<feature type="transmembrane region" description="Helical" evidence="2">
    <location>
        <begin position="918"/>
        <end position="938"/>
    </location>
</feature>
<dbReference type="Gene3D" id="3.30.70.1430">
    <property type="entry name" value="Multidrug efflux transporter AcrB pore domain"/>
    <property type="match status" value="2"/>
</dbReference>
<evidence type="ECO:0000256" key="1">
    <source>
        <dbReference type="SAM" id="MobiDB-lite"/>
    </source>
</evidence>
<feature type="transmembrane region" description="Helical" evidence="2">
    <location>
        <begin position="971"/>
        <end position="995"/>
    </location>
</feature>